<keyword evidence="2" id="KW-0285">Flavoprotein</keyword>
<evidence type="ECO:0000256" key="7">
    <source>
        <dbReference type="ARBA" id="ARBA00023014"/>
    </source>
</evidence>
<dbReference type="InterPro" id="IPR012675">
    <property type="entry name" value="Beta-grasp_dom_sf"/>
</dbReference>
<dbReference type="PANTHER" id="PTHR47354">
    <property type="entry name" value="NADH OXIDOREDUCTASE HCR"/>
    <property type="match status" value="1"/>
</dbReference>
<evidence type="ECO:0000256" key="5">
    <source>
        <dbReference type="ARBA" id="ARBA00023002"/>
    </source>
</evidence>
<dbReference type="SUPFAM" id="SSF54292">
    <property type="entry name" value="2Fe-2S ferredoxin-like"/>
    <property type="match status" value="1"/>
</dbReference>
<protein>
    <submittedName>
        <fullName evidence="9">Oxidoreductase</fullName>
    </submittedName>
</protein>
<dbReference type="Pfam" id="PF00111">
    <property type="entry name" value="Fer2"/>
    <property type="match status" value="1"/>
</dbReference>
<dbReference type="Gene3D" id="3.40.50.80">
    <property type="entry name" value="Nucleotide-binding domain of ferredoxin-NADP reductase (FNR) module"/>
    <property type="match status" value="1"/>
</dbReference>
<name>A0A7G7MRE5_9PSEU</name>
<dbReference type="InterPro" id="IPR006058">
    <property type="entry name" value="2Fe2S_fd_BS"/>
</dbReference>
<dbReference type="Proteomes" id="UP000515728">
    <property type="component" value="Chromosome"/>
</dbReference>
<keyword evidence="7" id="KW-0411">Iron-sulfur</keyword>
<dbReference type="PROSITE" id="PS00197">
    <property type="entry name" value="2FE2S_FER_1"/>
    <property type="match status" value="1"/>
</dbReference>
<keyword evidence="5" id="KW-0560">Oxidoreductase</keyword>
<comment type="cofactor">
    <cofactor evidence="1">
        <name>FAD</name>
        <dbReference type="ChEBI" id="CHEBI:57692"/>
    </cofactor>
</comment>
<accession>A0A7G7MRE5</accession>
<dbReference type="SUPFAM" id="SSF63380">
    <property type="entry name" value="Riboflavin synthase domain-like"/>
    <property type="match status" value="1"/>
</dbReference>
<dbReference type="InterPro" id="IPR017938">
    <property type="entry name" value="Riboflavin_synthase-like_b-brl"/>
</dbReference>
<dbReference type="AlphaFoldDB" id="A0A7G7MRE5"/>
<dbReference type="KEGG" id="ppel:H6H00_04050"/>
<evidence type="ECO:0000256" key="1">
    <source>
        <dbReference type="ARBA" id="ARBA00001974"/>
    </source>
</evidence>
<evidence type="ECO:0000256" key="6">
    <source>
        <dbReference type="ARBA" id="ARBA00023004"/>
    </source>
</evidence>
<keyword evidence="6" id="KW-0408">Iron</keyword>
<dbReference type="Gene3D" id="2.40.30.10">
    <property type="entry name" value="Translation factors"/>
    <property type="match status" value="1"/>
</dbReference>
<evidence type="ECO:0000256" key="2">
    <source>
        <dbReference type="ARBA" id="ARBA00022630"/>
    </source>
</evidence>
<evidence type="ECO:0000259" key="8">
    <source>
        <dbReference type="PROSITE" id="PS51384"/>
    </source>
</evidence>
<dbReference type="InterPro" id="IPR050415">
    <property type="entry name" value="MRET"/>
</dbReference>
<evidence type="ECO:0000313" key="10">
    <source>
        <dbReference type="Proteomes" id="UP000515728"/>
    </source>
</evidence>
<dbReference type="PRINTS" id="PR00409">
    <property type="entry name" value="PHDIOXRDTASE"/>
</dbReference>
<dbReference type="EMBL" id="CP060131">
    <property type="protein sequence ID" value="QNG55356.1"/>
    <property type="molecule type" value="Genomic_DNA"/>
</dbReference>
<organism evidence="9 10">
    <name type="scientific">Pseudonocardia petroleophila</name>
    <dbReference type="NCBI Taxonomy" id="37331"/>
    <lineage>
        <taxon>Bacteria</taxon>
        <taxon>Bacillati</taxon>
        <taxon>Actinomycetota</taxon>
        <taxon>Actinomycetes</taxon>
        <taxon>Pseudonocardiales</taxon>
        <taxon>Pseudonocardiaceae</taxon>
        <taxon>Pseudonocardia</taxon>
    </lineage>
</organism>
<keyword evidence="3" id="KW-0001">2Fe-2S</keyword>
<dbReference type="GO" id="GO:0046872">
    <property type="term" value="F:metal ion binding"/>
    <property type="evidence" value="ECO:0007669"/>
    <property type="project" value="UniProtKB-KW"/>
</dbReference>
<feature type="domain" description="FAD-binding FR-type" evidence="8">
    <location>
        <begin position="26"/>
        <end position="122"/>
    </location>
</feature>
<dbReference type="InterPro" id="IPR036010">
    <property type="entry name" value="2Fe-2S_ferredoxin-like_sf"/>
</dbReference>
<dbReference type="PANTHER" id="PTHR47354:SF1">
    <property type="entry name" value="CARNITINE MONOOXYGENASE REDUCTASE SUBUNIT"/>
    <property type="match status" value="1"/>
</dbReference>
<dbReference type="InterPro" id="IPR039261">
    <property type="entry name" value="FNR_nucleotide-bd"/>
</dbReference>
<dbReference type="SUPFAM" id="SSF52343">
    <property type="entry name" value="Ferredoxin reductase-like, C-terminal NADP-linked domain"/>
    <property type="match status" value="1"/>
</dbReference>
<sequence length="304" mass="32337">MRLLAALAGGYRALARGDGRDPARVDRTLRMVVADRAVVADGVVALRLAGLGPLPVWQPGCHLDVELPSGRRRQYSLTGDPADRHCYRIAVRLVGPGSAEVHGLRPGARVAVRGPRNAFPYVPRPRMLFVAGGIGITPIAPMVRAAARSGVDWHLLYTGRTRASMPFRDSLGSPSRTTLHADDEHGVPTDLLARAAPGGAVYACGPPPMLDAVRAAFPASPATALHVERFSPPPVVGGRAFRLVLARSGAVLDVPADRTALDVVREVRPDVAYSCRQGFCGTCRVGEHLLCTDRPAGDRLVLDL</sequence>
<dbReference type="GO" id="GO:0051537">
    <property type="term" value="F:2 iron, 2 sulfur cluster binding"/>
    <property type="evidence" value="ECO:0007669"/>
    <property type="project" value="UniProtKB-KW"/>
</dbReference>
<dbReference type="PROSITE" id="PS51384">
    <property type="entry name" value="FAD_FR"/>
    <property type="match status" value="1"/>
</dbReference>
<dbReference type="CDD" id="cd00207">
    <property type="entry name" value="fer2"/>
    <property type="match status" value="1"/>
</dbReference>
<evidence type="ECO:0000256" key="3">
    <source>
        <dbReference type="ARBA" id="ARBA00022714"/>
    </source>
</evidence>
<evidence type="ECO:0000256" key="4">
    <source>
        <dbReference type="ARBA" id="ARBA00022723"/>
    </source>
</evidence>
<evidence type="ECO:0000313" key="9">
    <source>
        <dbReference type="EMBL" id="QNG55356.1"/>
    </source>
</evidence>
<dbReference type="GO" id="GO:0016491">
    <property type="term" value="F:oxidoreductase activity"/>
    <property type="evidence" value="ECO:0007669"/>
    <property type="project" value="UniProtKB-KW"/>
</dbReference>
<keyword evidence="10" id="KW-1185">Reference proteome</keyword>
<proteinExistence type="predicted"/>
<dbReference type="InterPro" id="IPR017927">
    <property type="entry name" value="FAD-bd_FR_type"/>
</dbReference>
<reference evidence="9 10" key="1">
    <citation type="submission" date="2020-08" db="EMBL/GenBank/DDBJ databases">
        <authorList>
            <person name="Mo P."/>
        </authorList>
    </citation>
    <scope>NUCLEOTIDE SEQUENCE [LARGE SCALE GENOMIC DNA]</scope>
    <source>
        <strain evidence="9 10">CGMCC 4.1532</strain>
    </source>
</reference>
<keyword evidence="4" id="KW-0479">Metal-binding</keyword>
<dbReference type="InterPro" id="IPR001041">
    <property type="entry name" value="2Fe-2S_ferredoxin-type"/>
</dbReference>
<dbReference type="Gene3D" id="3.10.20.30">
    <property type="match status" value="1"/>
</dbReference>
<dbReference type="CDD" id="cd06185">
    <property type="entry name" value="PDR_like"/>
    <property type="match status" value="1"/>
</dbReference>
<gene>
    <name evidence="9" type="ORF">H6H00_04050</name>
</gene>